<keyword evidence="6 8" id="KW-0460">Magnesium</keyword>
<dbReference type="PROSITE" id="PS50126">
    <property type="entry name" value="S1"/>
    <property type="match status" value="1"/>
</dbReference>
<evidence type="ECO:0000256" key="6">
    <source>
        <dbReference type="ARBA" id="ARBA00022842"/>
    </source>
</evidence>
<keyword evidence="3 8" id="KW-0808">Transferase</keyword>
<evidence type="ECO:0000256" key="8">
    <source>
        <dbReference type="HAMAP-Rule" id="MF_01595"/>
    </source>
</evidence>
<dbReference type="FunFam" id="3.30.1370.10:FF:000001">
    <property type="entry name" value="Polyribonucleotide nucleotidyltransferase"/>
    <property type="match status" value="1"/>
</dbReference>
<dbReference type="GO" id="GO:0004654">
    <property type="term" value="F:polyribonucleotide nucleotidyltransferase activity"/>
    <property type="evidence" value="ECO:0007669"/>
    <property type="project" value="UniProtKB-UniRule"/>
</dbReference>
<dbReference type="CDD" id="cd11363">
    <property type="entry name" value="RNase_PH_PNPase_1"/>
    <property type="match status" value="1"/>
</dbReference>
<sequence length="752" mass="85052">MEEIRKIELEAHLPGHPEPIRIRTGDIARLSDGAVIVQQGETQVLVTAVMDEKPMEDIDFTPLAVEYREQTAAFGRIPGGFSKREGKPLDREVLVARLVDRPIRPLFPKDYYYDTIITALLLSADDKYDPDILAITGASAALHLSRIPWEGPIAGVRVCKIEEKFVVNPTYEERKKADLDIVIAGTEDAIVMVEGGGKEVPEEVLNEALYFGHRALQPLIKLQEELRQIVGQPKLDYEKIDLPQEWKEKIKEFAGEKIYQALFIRDKRERKETLDRILEDTLQALQVPEELLFRAKVYYKELESEIMRKHLFDTGVRIDGRKPDEIRPITIEVHPFPRPHGSAIFRRGQTQAAVSVTLGSPEEAQLEESIYEGEWYRRFMLHYFMPPFSTGEAKPWGPPRRREIGHGYLAQRALEPLIPDEETFPYTIRVVSNILESNGSTSMATVCGASLALFDAGVPIKGGKHVAGIAMGLVMREDGKYIILTDILGDEDHLGDMDFKVAGTRDGITSVQMDIKVKGITKEIMREALERARKARNYILGLMYKAIPKPREKLSPYAPRLEIVEIPEDKGTLIIGPGGKTVREIQEKTGATVWVLEGGKVSITAPNEESLEKVKKMIKEITKDVEVGDIYVGKVTRVEPYGAFVEILPGKVGLLHVSKIPGYIRDARDIYKVGDIIKVKVAELDELGRPKFTTRGVHAGEQKIENLYITEWGGEYLKQMKEGKTFEQLREKERRKAQERREKDELSSDEIT</sequence>
<dbReference type="NCBIfam" id="NF008805">
    <property type="entry name" value="PRK11824.1"/>
    <property type="match status" value="1"/>
</dbReference>
<dbReference type="GO" id="GO:0006402">
    <property type="term" value="P:mRNA catabolic process"/>
    <property type="evidence" value="ECO:0007669"/>
    <property type="project" value="UniProtKB-UniRule"/>
</dbReference>
<dbReference type="SMART" id="SM00322">
    <property type="entry name" value="KH"/>
    <property type="match status" value="1"/>
</dbReference>
<dbReference type="CDD" id="cd11364">
    <property type="entry name" value="RNase_PH_PNPase_2"/>
    <property type="match status" value="1"/>
</dbReference>
<dbReference type="FunFam" id="3.30.230.70:FF:000001">
    <property type="entry name" value="Polyribonucleotide nucleotidyltransferase"/>
    <property type="match status" value="1"/>
</dbReference>
<evidence type="ECO:0000313" key="11">
    <source>
        <dbReference type="EMBL" id="HIP98736.1"/>
    </source>
</evidence>
<dbReference type="PANTHER" id="PTHR11252:SF0">
    <property type="entry name" value="POLYRIBONUCLEOTIDE NUCLEOTIDYLTRANSFERASE 1, MITOCHONDRIAL"/>
    <property type="match status" value="1"/>
</dbReference>
<dbReference type="NCBIfam" id="TIGR03591">
    <property type="entry name" value="polynuc_phos"/>
    <property type="match status" value="1"/>
</dbReference>
<dbReference type="GO" id="GO:0000287">
    <property type="term" value="F:magnesium ion binding"/>
    <property type="evidence" value="ECO:0007669"/>
    <property type="project" value="UniProtKB-UniRule"/>
</dbReference>
<evidence type="ECO:0000313" key="12">
    <source>
        <dbReference type="Proteomes" id="UP000606463"/>
    </source>
</evidence>
<comment type="caution">
    <text evidence="11">The sequence shown here is derived from an EMBL/GenBank/DDBJ whole genome shotgun (WGS) entry which is preliminary data.</text>
</comment>
<gene>
    <name evidence="8" type="primary">pnp</name>
    <name evidence="11" type="ORF">EYH37_05185</name>
</gene>
<dbReference type="InterPro" id="IPR036456">
    <property type="entry name" value="PNPase_PH_RNA-bd_sf"/>
</dbReference>
<evidence type="ECO:0000256" key="1">
    <source>
        <dbReference type="ARBA" id="ARBA00007404"/>
    </source>
</evidence>
<dbReference type="PANTHER" id="PTHR11252">
    <property type="entry name" value="POLYRIBONUCLEOTIDE NUCLEOTIDYLTRANSFERASE"/>
    <property type="match status" value="1"/>
</dbReference>
<dbReference type="PIRSF" id="PIRSF005499">
    <property type="entry name" value="PNPase"/>
    <property type="match status" value="1"/>
</dbReference>
<dbReference type="GO" id="GO:0005829">
    <property type="term" value="C:cytosol"/>
    <property type="evidence" value="ECO:0007669"/>
    <property type="project" value="TreeGrafter"/>
</dbReference>
<name>A0A9D0YPQ6_AQUAO</name>
<dbReference type="InterPro" id="IPR027408">
    <property type="entry name" value="PNPase/RNase_PH_dom_sf"/>
</dbReference>
<dbReference type="PROSITE" id="PS50084">
    <property type="entry name" value="KH_TYPE_1"/>
    <property type="match status" value="1"/>
</dbReference>
<dbReference type="SUPFAM" id="SSF50249">
    <property type="entry name" value="Nucleic acid-binding proteins"/>
    <property type="match status" value="1"/>
</dbReference>
<dbReference type="InterPro" id="IPR012340">
    <property type="entry name" value="NA-bd_OB-fold"/>
</dbReference>
<feature type="region of interest" description="Disordered" evidence="9">
    <location>
        <begin position="728"/>
        <end position="752"/>
    </location>
</feature>
<organism evidence="11 12">
    <name type="scientific">Aquifex aeolicus</name>
    <dbReference type="NCBI Taxonomy" id="63363"/>
    <lineage>
        <taxon>Bacteria</taxon>
        <taxon>Pseudomonadati</taxon>
        <taxon>Aquificota</taxon>
        <taxon>Aquificia</taxon>
        <taxon>Aquificales</taxon>
        <taxon>Aquificaceae</taxon>
        <taxon>Aquifex</taxon>
    </lineage>
</organism>
<evidence type="ECO:0000256" key="7">
    <source>
        <dbReference type="ARBA" id="ARBA00022884"/>
    </source>
</evidence>
<dbReference type="Gene3D" id="3.30.230.70">
    <property type="entry name" value="GHMP Kinase, N-terminal domain"/>
    <property type="match status" value="2"/>
</dbReference>
<dbReference type="SUPFAM" id="SSF55666">
    <property type="entry name" value="Ribonuclease PH domain 2-like"/>
    <property type="match status" value="2"/>
</dbReference>
<evidence type="ECO:0000256" key="5">
    <source>
        <dbReference type="ARBA" id="ARBA00022723"/>
    </source>
</evidence>
<comment type="cofactor">
    <cofactor evidence="8">
        <name>Mg(2+)</name>
        <dbReference type="ChEBI" id="CHEBI:18420"/>
    </cofactor>
</comment>
<reference evidence="11" key="1">
    <citation type="journal article" date="2020" name="ISME J.">
        <title>Gammaproteobacteria mediating utilization of methyl-, sulfur- and petroleum organic compounds in deep ocean hydrothermal plumes.</title>
        <authorList>
            <person name="Zhou Z."/>
            <person name="Liu Y."/>
            <person name="Pan J."/>
            <person name="Cron B.R."/>
            <person name="Toner B.M."/>
            <person name="Anantharaman K."/>
            <person name="Breier J.A."/>
            <person name="Dick G.J."/>
            <person name="Li M."/>
        </authorList>
    </citation>
    <scope>NUCLEOTIDE SEQUENCE</scope>
    <source>
        <strain evidence="11">SZUA-1501</strain>
    </source>
</reference>
<keyword evidence="2 8" id="KW-0963">Cytoplasm</keyword>
<comment type="function">
    <text evidence="8">Involved in mRNA degradation. Catalyzes the phosphorolysis of single-stranded polyribonucleotides processively in the 3'- to 5'-direction.</text>
</comment>
<dbReference type="SUPFAM" id="SSF54211">
    <property type="entry name" value="Ribosomal protein S5 domain 2-like"/>
    <property type="match status" value="2"/>
</dbReference>
<dbReference type="InterPro" id="IPR036612">
    <property type="entry name" value="KH_dom_type_1_sf"/>
</dbReference>
<dbReference type="GO" id="GO:0003723">
    <property type="term" value="F:RNA binding"/>
    <property type="evidence" value="ECO:0007669"/>
    <property type="project" value="UniProtKB-UniRule"/>
</dbReference>
<evidence type="ECO:0000259" key="10">
    <source>
        <dbReference type="PROSITE" id="PS50126"/>
    </source>
</evidence>
<dbReference type="InterPro" id="IPR036345">
    <property type="entry name" value="ExoRNase_PH_dom2_sf"/>
</dbReference>
<dbReference type="InterPro" id="IPR004088">
    <property type="entry name" value="KH_dom_type_1"/>
</dbReference>
<dbReference type="Pfam" id="PF03726">
    <property type="entry name" value="PNPase"/>
    <property type="match status" value="1"/>
</dbReference>
<proteinExistence type="inferred from homology"/>
<comment type="catalytic activity">
    <reaction evidence="8">
        <text>RNA(n+1) + phosphate = RNA(n) + a ribonucleoside 5'-diphosphate</text>
        <dbReference type="Rhea" id="RHEA:22096"/>
        <dbReference type="Rhea" id="RHEA-COMP:14527"/>
        <dbReference type="Rhea" id="RHEA-COMP:17342"/>
        <dbReference type="ChEBI" id="CHEBI:43474"/>
        <dbReference type="ChEBI" id="CHEBI:57930"/>
        <dbReference type="ChEBI" id="CHEBI:140395"/>
        <dbReference type="EC" id="2.7.7.8"/>
    </reaction>
</comment>
<dbReference type="SUPFAM" id="SSF54791">
    <property type="entry name" value="Eukaryotic type KH-domain (KH-domain type I)"/>
    <property type="match status" value="1"/>
</dbReference>
<dbReference type="EC" id="2.7.7.8" evidence="8"/>
<dbReference type="Pfam" id="PF03725">
    <property type="entry name" value="RNase_PH_C"/>
    <property type="match status" value="1"/>
</dbReference>
<dbReference type="InterPro" id="IPR004087">
    <property type="entry name" value="KH_dom"/>
</dbReference>
<feature type="binding site" evidence="8">
    <location>
        <position position="492"/>
    </location>
    <ligand>
        <name>Mg(2+)</name>
        <dbReference type="ChEBI" id="CHEBI:18420"/>
    </ligand>
</feature>
<dbReference type="AlphaFoldDB" id="A0A9D0YPQ6"/>
<dbReference type="Gene3D" id="3.30.1370.10">
    <property type="entry name" value="K Homology domain, type 1"/>
    <property type="match status" value="1"/>
</dbReference>
<dbReference type="InterPro" id="IPR015847">
    <property type="entry name" value="ExoRNase_PH_dom2"/>
</dbReference>
<dbReference type="Pfam" id="PF01138">
    <property type="entry name" value="RNase_PH"/>
    <property type="match status" value="2"/>
</dbReference>
<protein>
    <recommendedName>
        <fullName evidence="8">Polyribonucleotide nucleotidyltransferase</fullName>
        <ecNumber evidence="8">2.7.7.8</ecNumber>
    </recommendedName>
    <alternativeName>
        <fullName evidence="8">Polynucleotide phosphorylase</fullName>
        <shortName evidence="8">PNPase</shortName>
    </alternativeName>
</protein>
<dbReference type="Pfam" id="PF00013">
    <property type="entry name" value="KH_1"/>
    <property type="match status" value="1"/>
</dbReference>
<dbReference type="EMBL" id="DQVE01000053">
    <property type="protein sequence ID" value="HIP98736.1"/>
    <property type="molecule type" value="Genomic_DNA"/>
</dbReference>
<evidence type="ECO:0000256" key="2">
    <source>
        <dbReference type="ARBA" id="ARBA00022490"/>
    </source>
</evidence>
<comment type="similarity">
    <text evidence="1 8">Belongs to the polyribonucleotide nucleotidyltransferase family.</text>
</comment>
<dbReference type="CDD" id="cd02393">
    <property type="entry name" value="KH-I_PNPase"/>
    <property type="match status" value="1"/>
</dbReference>
<dbReference type="FunFam" id="3.30.230.70:FF:000002">
    <property type="entry name" value="Polyribonucleotide nucleotidyltransferase"/>
    <property type="match status" value="1"/>
</dbReference>
<evidence type="ECO:0000256" key="3">
    <source>
        <dbReference type="ARBA" id="ARBA00022679"/>
    </source>
</evidence>
<dbReference type="Pfam" id="PF00575">
    <property type="entry name" value="S1"/>
    <property type="match status" value="1"/>
</dbReference>
<dbReference type="SUPFAM" id="SSF46915">
    <property type="entry name" value="Polynucleotide phosphorylase/guanosine pentaphosphate synthase (PNPase/GPSI), domain 3"/>
    <property type="match status" value="1"/>
</dbReference>
<dbReference type="HAMAP" id="MF_01595">
    <property type="entry name" value="PNPase"/>
    <property type="match status" value="1"/>
</dbReference>
<comment type="subcellular location">
    <subcellularLocation>
        <location evidence="8">Cytoplasm</location>
    </subcellularLocation>
</comment>
<feature type="binding site" evidence="8">
    <location>
        <position position="498"/>
    </location>
    <ligand>
        <name>Mg(2+)</name>
        <dbReference type="ChEBI" id="CHEBI:18420"/>
    </ligand>
</feature>
<dbReference type="InterPro" id="IPR015848">
    <property type="entry name" value="PNPase_PH_RNA-bd_bac/org-type"/>
</dbReference>
<feature type="domain" description="S1 motif" evidence="10">
    <location>
        <begin position="628"/>
        <end position="695"/>
    </location>
</feature>
<dbReference type="InterPro" id="IPR020568">
    <property type="entry name" value="Ribosomal_Su5_D2-typ_SF"/>
</dbReference>
<dbReference type="SMART" id="SM00316">
    <property type="entry name" value="S1"/>
    <property type="match status" value="1"/>
</dbReference>
<dbReference type="GO" id="GO:0006396">
    <property type="term" value="P:RNA processing"/>
    <property type="evidence" value="ECO:0007669"/>
    <property type="project" value="InterPro"/>
</dbReference>
<dbReference type="InterPro" id="IPR001247">
    <property type="entry name" value="ExoRNase_PH_dom1"/>
</dbReference>
<accession>A0A9D0YPQ6</accession>
<dbReference type="GO" id="GO:0000175">
    <property type="term" value="F:3'-5'-RNA exonuclease activity"/>
    <property type="evidence" value="ECO:0007669"/>
    <property type="project" value="TreeGrafter"/>
</dbReference>
<dbReference type="InterPro" id="IPR012162">
    <property type="entry name" value="PNPase"/>
</dbReference>
<feature type="compositionally biased region" description="Basic and acidic residues" evidence="9">
    <location>
        <begin position="728"/>
        <end position="746"/>
    </location>
</feature>
<dbReference type="InterPro" id="IPR003029">
    <property type="entry name" value="S1_domain"/>
</dbReference>
<keyword evidence="5 8" id="KW-0479">Metal-binding</keyword>
<dbReference type="Gene3D" id="2.40.50.140">
    <property type="entry name" value="Nucleic acid-binding proteins"/>
    <property type="match status" value="1"/>
</dbReference>
<evidence type="ECO:0000256" key="4">
    <source>
        <dbReference type="ARBA" id="ARBA00022695"/>
    </source>
</evidence>
<dbReference type="Proteomes" id="UP000606463">
    <property type="component" value="Unassembled WGS sequence"/>
</dbReference>
<keyword evidence="4 8" id="KW-0548">Nucleotidyltransferase</keyword>
<evidence type="ECO:0000256" key="9">
    <source>
        <dbReference type="SAM" id="MobiDB-lite"/>
    </source>
</evidence>
<keyword evidence="7 8" id="KW-0694">RNA-binding</keyword>